<name>A0ABP0KL72_9DINO</name>
<reference evidence="1 2" key="1">
    <citation type="submission" date="2024-02" db="EMBL/GenBank/DDBJ databases">
        <authorList>
            <person name="Chen Y."/>
            <person name="Shah S."/>
            <person name="Dougan E. K."/>
            <person name="Thang M."/>
            <person name="Chan C."/>
        </authorList>
    </citation>
    <scope>NUCLEOTIDE SEQUENCE [LARGE SCALE GENOMIC DNA]</scope>
</reference>
<evidence type="ECO:0000313" key="1">
    <source>
        <dbReference type="EMBL" id="CAK9027362.1"/>
    </source>
</evidence>
<sequence>MIGPTWKDEVLKVQQDSSLPITSRCNKILDVLKQNGLCYKQSIEPKMILVHVKNRGGQLVSVGDVHSKGAAMAQIGFSMAKIGESVCFELPTSVPEKEKVLQANKSLAELSNQQLCGPLGCERFASVSSSHLVTFLRAVLASCKTSEAELSTNGFLSLDSMMQKKDDLKQMCMDGWDWLVISSEVETHIPELAQFLAQALNSDHGVKTASNELETACTIASIYELQAADAKDLKKAEQAAMASRPACGNYIGAITAFVKQYTGGEAFPLLKLLQSIGKQYGGSTVWGQEFTELLAFTDFKSKETTYPWIRLALATCQMCASKQYIRDGISKLVNPSDFSKLKQKGMAVQVAAAEKLLMEAWQLCQGSPLTLDQKAQPMGRYLTRVALFLLGKGAKGPEAKVYKQLEEITDIFTAEMMSMGKYGKMDVTEPAAPSSASAQQASVPCGLEATADPAKIALASLKNLEVGKYYFFATEPLKVYKFESIDATKAVLLHKPFFGAPDKKEIQHKDLKGLKLWAKPMPTLQPAEALNALQPSVCMMAEFGRAKAQHLLYQKYQELFGFKIESCPMGTQVCCVSCTPRLGDFDLVVSNTNQLFANNKFSKNDLVLIPLGHVVLQPKEKVTKSSVVLQLAGWKFDDALVVSHSKCNFEKQSGHWCPFFWCKEMKEEKDKDDAAQPTEKATLVRATVKNLDLTIPCLKNKVALQIGTPLWVELQEEAKKRKKP</sequence>
<evidence type="ECO:0008006" key="3">
    <source>
        <dbReference type="Google" id="ProtNLM"/>
    </source>
</evidence>
<dbReference type="Proteomes" id="UP001642484">
    <property type="component" value="Unassembled WGS sequence"/>
</dbReference>
<gene>
    <name evidence="1" type="ORF">CCMP2556_LOCUS16729</name>
</gene>
<dbReference type="EMBL" id="CAXAMN010009002">
    <property type="protein sequence ID" value="CAK9027362.1"/>
    <property type="molecule type" value="Genomic_DNA"/>
</dbReference>
<organism evidence="1 2">
    <name type="scientific">Durusdinium trenchii</name>
    <dbReference type="NCBI Taxonomy" id="1381693"/>
    <lineage>
        <taxon>Eukaryota</taxon>
        <taxon>Sar</taxon>
        <taxon>Alveolata</taxon>
        <taxon>Dinophyceae</taxon>
        <taxon>Suessiales</taxon>
        <taxon>Symbiodiniaceae</taxon>
        <taxon>Durusdinium</taxon>
    </lineage>
</organism>
<evidence type="ECO:0000313" key="2">
    <source>
        <dbReference type="Proteomes" id="UP001642484"/>
    </source>
</evidence>
<accession>A0ABP0KL72</accession>
<comment type="caution">
    <text evidence="1">The sequence shown here is derived from an EMBL/GenBank/DDBJ whole genome shotgun (WGS) entry which is preliminary data.</text>
</comment>
<keyword evidence="2" id="KW-1185">Reference proteome</keyword>
<protein>
    <recommendedName>
        <fullName evidence="3">FACT complex subunit</fullName>
    </recommendedName>
</protein>
<proteinExistence type="predicted"/>